<evidence type="ECO:0000313" key="14">
    <source>
        <dbReference type="EMBL" id="CAD9561819.1"/>
    </source>
</evidence>
<dbReference type="AlphaFoldDB" id="A0A7S2NUU7"/>
<organism evidence="14">
    <name type="scientific">Leptocylindrus danicus</name>
    <dbReference type="NCBI Taxonomy" id="163516"/>
    <lineage>
        <taxon>Eukaryota</taxon>
        <taxon>Sar</taxon>
        <taxon>Stramenopiles</taxon>
        <taxon>Ochrophyta</taxon>
        <taxon>Bacillariophyta</taxon>
        <taxon>Coscinodiscophyceae</taxon>
        <taxon>Chaetocerotophycidae</taxon>
        <taxon>Leptocylindrales</taxon>
        <taxon>Leptocylindraceae</taxon>
        <taxon>Leptocylindrus</taxon>
    </lineage>
</organism>
<evidence type="ECO:0000256" key="10">
    <source>
        <dbReference type="ARBA" id="ARBA00022833"/>
    </source>
</evidence>
<keyword evidence="7" id="KW-0479">Metal-binding</keyword>
<evidence type="ECO:0000256" key="6">
    <source>
        <dbReference type="ARBA" id="ARBA00022670"/>
    </source>
</evidence>
<evidence type="ECO:0000256" key="8">
    <source>
        <dbReference type="ARBA" id="ARBA00022790"/>
    </source>
</evidence>
<evidence type="ECO:0000256" key="3">
    <source>
        <dbReference type="ARBA" id="ARBA00006008"/>
    </source>
</evidence>
<keyword evidence="6" id="KW-0645">Protease</keyword>
<dbReference type="Pfam" id="PF01398">
    <property type="entry name" value="JAB"/>
    <property type="match status" value="1"/>
</dbReference>
<evidence type="ECO:0000256" key="9">
    <source>
        <dbReference type="ARBA" id="ARBA00022801"/>
    </source>
</evidence>
<dbReference type="InterPro" id="IPR037518">
    <property type="entry name" value="MPN"/>
</dbReference>
<keyword evidence="10" id="KW-0862">Zinc</keyword>
<keyword evidence="11" id="KW-0482">Metalloprotease</keyword>
<dbReference type="GO" id="GO:0008237">
    <property type="term" value="F:metallopeptidase activity"/>
    <property type="evidence" value="ECO:0007669"/>
    <property type="project" value="UniProtKB-KW"/>
</dbReference>
<evidence type="ECO:0000256" key="5">
    <source>
        <dbReference type="ARBA" id="ARBA00022490"/>
    </source>
</evidence>
<accession>A0A7S2NUU7</accession>
<dbReference type="SUPFAM" id="SSF102712">
    <property type="entry name" value="JAB1/MPN domain"/>
    <property type="match status" value="1"/>
</dbReference>
<sequence>MSNTQQQEQQGDAKAESSNNNYDRFYEYDASALGEIRKTKAWMNDAKYFSSVAVAPSAIFKILSHCQSGVDKGMKQGNGNPIEVMGLLLGRPDTNTENGGGGKLIVTDAFPLPIEGFETRVVADDDNVHNHMIMLSDSLESTRQEKVMGWYHSHPFDLGTHSHCFLSSTDISTQLLWQRSEDPYGNPFLAIVVDPLRSLHKNRPELKAFRCYPPEYASPVHNECPDGSIVVDEQARIAMWGAAWNRYYELQVEFFMSNSAQKVMNTLTQSFLWMRTLGSTPMLEAESRAGFCSRVCNCAEKLGNVNIYSTSSGRSGSSVPLPPQQQRSIGQGVTMQQARGGQSSATTHIKKMNGLKEDGEFSKARDGVVELATERTQGNISQAVKSCLFN</sequence>
<dbReference type="PANTHER" id="PTHR10410">
    <property type="entry name" value="EUKARYOTIC TRANSLATION INITIATION FACTOR 3 -RELATED"/>
    <property type="match status" value="1"/>
</dbReference>
<evidence type="ECO:0000256" key="7">
    <source>
        <dbReference type="ARBA" id="ARBA00022723"/>
    </source>
</evidence>
<dbReference type="InterPro" id="IPR000555">
    <property type="entry name" value="JAMM/MPN+_dom"/>
</dbReference>
<dbReference type="Gene3D" id="3.40.140.10">
    <property type="entry name" value="Cytidine Deaminase, domain 2"/>
    <property type="match status" value="1"/>
</dbReference>
<comment type="subcellular location">
    <subcellularLocation>
        <location evidence="2">Cytoplasm</location>
    </subcellularLocation>
    <subcellularLocation>
        <location evidence="1">Nucleus</location>
    </subcellularLocation>
</comment>
<dbReference type="InterPro" id="IPR050242">
    <property type="entry name" value="JAMM_MPN+_peptidase_M67A"/>
</dbReference>
<evidence type="ECO:0000256" key="11">
    <source>
        <dbReference type="ARBA" id="ARBA00023049"/>
    </source>
</evidence>
<dbReference type="GO" id="GO:0005737">
    <property type="term" value="C:cytoplasm"/>
    <property type="evidence" value="ECO:0007669"/>
    <property type="project" value="UniProtKB-SubCell"/>
</dbReference>
<dbReference type="FunFam" id="3.40.140.10:FF:000203">
    <property type="entry name" value="COP9 signalosome complex subunit 5"/>
    <property type="match status" value="1"/>
</dbReference>
<evidence type="ECO:0000256" key="12">
    <source>
        <dbReference type="ARBA" id="ARBA00023242"/>
    </source>
</evidence>
<keyword evidence="8" id="KW-0736">Signalosome</keyword>
<dbReference type="SMART" id="SM00232">
    <property type="entry name" value="JAB_MPN"/>
    <property type="match status" value="1"/>
</dbReference>
<keyword evidence="12" id="KW-0539">Nucleus</keyword>
<evidence type="ECO:0000256" key="2">
    <source>
        <dbReference type="ARBA" id="ARBA00004496"/>
    </source>
</evidence>
<protein>
    <recommendedName>
        <fullName evidence="4">COP9 signalosome complex subunit 5</fullName>
    </recommendedName>
</protein>
<evidence type="ECO:0000256" key="4">
    <source>
        <dbReference type="ARBA" id="ARBA00014880"/>
    </source>
</evidence>
<reference evidence="14" key="1">
    <citation type="submission" date="2021-01" db="EMBL/GenBank/DDBJ databases">
        <authorList>
            <person name="Corre E."/>
            <person name="Pelletier E."/>
            <person name="Niang G."/>
            <person name="Scheremetjew M."/>
            <person name="Finn R."/>
            <person name="Kale V."/>
            <person name="Holt S."/>
            <person name="Cochrane G."/>
            <person name="Meng A."/>
            <person name="Brown T."/>
            <person name="Cohen L."/>
        </authorList>
    </citation>
    <scope>NUCLEOTIDE SEQUENCE</scope>
    <source>
        <strain evidence="14">B650</strain>
    </source>
</reference>
<feature type="domain" description="MPN" evidence="13">
    <location>
        <begin position="52"/>
        <end position="215"/>
    </location>
</feature>
<name>A0A7S2NUU7_9STRA</name>
<dbReference type="GO" id="GO:0008180">
    <property type="term" value="C:COP9 signalosome"/>
    <property type="evidence" value="ECO:0007669"/>
    <property type="project" value="UniProtKB-KW"/>
</dbReference>
<dbReference type="GO" id="GO:0046872">
    <property type="term" value="F:metal ion binding"/>
    <property type="evidence" value="ECO:0007669"/>
    <property type="project" value="UniProtKB-KW"/>
</dbReference>
<dbReference type="GO" id="GO:0006508">
    <property type="term" value="P:proteolysis"/>
    <property type="evidence" value="ECO:0007669"/>
    <property type="project" value="UniProtKB-KW"/>
</dbReference>
<evidence type="ECO:0000259" key="13">
    <source>
        <dbReference type="PROSITE" id="PS50249"/>
    </source>
</evidence>
<comment type="similarity">
    <text evidence="3">Belongs to the peptidase M67A family. CSN5 subfamily.</text>
</comment>
<keyword evidence="5" id="KW-0963">Cytoplasm</keyword>
<dbReference type="PROSITE" id="PS50249">
    <property type="entry name" value="MPN"/>
    <property type="match status" value="1"/>
</dbReference>
<gene>
    <name evidence="14" type="ORF">LDAN0321_LOCUS3237</name>
</gene>
<proteinExistence type="inferred from homology"/>
<dbReference type="EMBL" id="HBGY01005306">
    <property type="protein sequence ID" value="CAD9561819.1"/>
    <property type="molecule type" value="Transcribed_RNA"/>
</dbReference>
<keyword evidence="9" id="KW-0378">Hydrolase</keyword>
<evidence type="ECO:0000256" key="1">
    <source>
        <dbReference type="ARBA" id="ARBA00004123"/>
    </source>
</evidence>